<feature type="compositionally biased region" description="Basic and acidic residues" evidence="1">
    <location>
        <begin position="1"/>
        <end position="16"/>
    </location>
</feature>
<feature type="region of interest" description="Disordered" evidence="1">
    <location>
        <begin position="1"/>
        <end position="25"/>
    </location>
</feature>
<dbReference type="SUPFAM" id="SSF51261">
    <property type="entry name" value="Duplicated hybrid motif"/>
    <property type="match status" value="1"/>
</dbReference>
<dbReference type="AlphaFoldDB" id="A0A9W5W665"/>
<dbReference type="Gene3D" id="2.70.70.10">
    <property type="entry name" value="Glucose Permease (Domain IIA)"/>
    <property type="match status" value="1"/>
</dbReference>
<reference evidence="4 5" key="1">
    <citation type="submission" date="2014-02" db="EMBL/GenBank/DDBJ databases">
        <title>Genome sequence of Paenibacillus darwinianus reveals adaptive mechanisms for survival in Antarctic soils.</title>
        <authorList>
            <person name="Dsouza M."/>
            <person name="Taylor M.W."/>
            <person name="Turner S.J."/>
            <person name="Aislabie J."/>
        </authorList>
    </citation>
    <scope>NUCLEOTIDE SEQUENCE [LARGE SCALE GENOMIC DNA]</scope>
    <source>
        <strain evidence="4 5">CE1</strain>
    </source>
</reference>
<keyword evidence="2" id="KW-0472">Membrane</keyword>
<keyword evidence="2" id="KW-0812">Transmembrane</keyword>
<name>A0A9W5W665_9BACL</name>
<keyword evidence="2" id="KW-1133">Transmembrane helix</keyword>
<dbReference type="PANTHER" id="PTHR21666:SF291">
    <property type="entry name" value="STAGE II SPORULATION PROTEIN Q"/>
    <property type="match status" value="1"/>
</dbReference>
<dbReference type="GO" id="GO:0004222">
    <property type="term" value="F:metalloendopeptidase activity"/>
    <property type="evidence" value="ECO:0007669"/>
    <property type="project" value="TreeGrafter"/>
</dbReference>
<evidence type="ECO:0000256" key="1">
    <source>
        <dbReference type="SAM" id="MobiDB-lite"/>
    </source>
</evidence>
<gene>
    <name evidence="4" type="ORF">BG53_07955</name>
</gene>
<feature type="region of interest" description="Disordered" evidence="1">
    <location>
        <begin position="63"/>
        <end position="83"/>
    </location>
</feature>
<dbReference type="OrthoDB" id="2050153at2"/>
<keyword evidence="5" id="KW-1185">Reference proteome</keyword>
<dbReference type="InterPro" id="IPR050570">
    <property type="entry name" value="Cell_wall_metabolism_enzyme"/>
</dbReference>
<dbReference type="InterPro" id="IPR016047">
    <property type="entry name" value="M23ase_b-sheet_dom"/>
</dbReference>
<protein>
    <submittedName>
        <fullName evidence="4">Membrane protein</fullName>
    </submittedName>
</protein>
<feature type="transmembrane region" description="Helical" evidence="2">
    <location>
        <begin position="37"/>
        <end position="57"/>
    </location>
</feature>
<accession>A0A9W5W665</accession>
<evidence type="ECO:0000259" key="3">
    <source>
        <dbReference type="Pfam" id="PF01551"/>
    </source>
</evidence>
<dbReference type="Proteomes" id="UP000053750">
    <property type="component" value="Unassembled WGS sequence"/>
</dbReference>
<dbReference type="EMBL" id="JFHU01000217">
    <property type="protein sequence ID" value="EXX85632.1"/>
    <property type="molecule type" value="Genomic_DNA"/>
</dbReference>
<dbReference type="InterPro" id="IPR011055">
    <property type="entry name" value="Dup_hybrid_motif"/>
</dbReference>
<feature type="domain" description="M23ase beta-sheet core" evidence="3">
    <location>
        <begin position="139"/>
        <end position="237"/>
    </location>
</feature>
<evidence type="ECO:0000313" key="4">
    <source>
        <dbReference type="EMBL" id="EXX85632.1"/>
    </source>
</evidence>
<dbReference type="RefSeq" id="WP_036584971.1">
    <property type="nucleotide sequence ID" value="NZ_KK082136.1"/>
</dbReference>
<comment type="caution">
    <text evidence="4">The sequence shown here is derived from an EMBL/GenBank/DDBJ whole genome shotgun (WGS) entry which is preliminary data.</text>
</comment>
<dbReference type="Pfam" id="PF01551">
    <property type="entry name" value="Peptidase_M23"/>
    <property type="match status" value="1"/>
</dbReference>
<evidence type="ECO:0000256" key="2">
    <source>
        <dbReference type="SAM" id="Phobius"/>
    </source>
</evidence>
<evidence type="ECO:0000313" key="5">
    <source>
        <dbReference type="Proteomes" id="UP000053750"/>
    </source>
</evidence>
<organism evidence="4 5">
    <name type="scientific">Paenibacillus darwinianus</name>
    <dbReference type="NCBI Taxonomy" id="1380763"/>
    <lineage>
        <taxon>Bacteria</taxon>
        <taxon>Bacillati</taxon>
        <taxon>Bacillota</taxon>
        <taxon>Bacilli</taxon>
        <taxon>Bacillales</taxon>
        <taxon>Paenibacillaceae</taxon>
        <taxon>Paenibacillus</taxon>
    </lineage>
</organism>
<sequence>MNEQDKNKHVNEDAPKLNRGQETVAPSAWKRMLSKKWVSPAAFMAAAAIIVTLMWIYQGTDSTGTTTKNADPAGVNISADGKTDTKNEETLQVANLNEVMQWPVMDRSQVEVSLPFYDAEASATEREQAMLVSGTTFTPHMAVDLAKADNGAFDVVAAMSGRVTSVQQHPTNGYTVEITHGDNLVTVYQSLSDIKVNEGDEVKQGTIIAKAGRSELEKDQGVHVHFEVREDGKPINPNLLLEEQ</sequence>
<dbReference type="CDD" id="cd12797">
    <property type="entry name" value="M23_peptidase"/>
    <property type="match status" value="1"/>
</dbReference>
<dbReference type="PANTHER" id="PTHR21666">
    <property type="entry name" value="PEPTIDASE-RELATED"/>
    <property type="match status" value="1"/>
</dbReference>
<proteinExistence type="predicted"/>